<sequence>MSEATQKQPRKDKQNASEKEANAQERPAGMIPSAQEDEKAVEARSTLTKEQEIEEALNCPCIQKMKEGSCGEQFIAAYRCFLESETEPKGSDCVEYFSSMQKCMVEHPDEYDLDSDTDESDDFGLGDEEEH</sequence>
<feature type="region of interest" description="Disordered" evidence="9">
    <location>
        <begin position="1"/>
        <end position="47"/>
    </location>
</feature>
<comment type="subcellular location">
    <subcellularLocation>
        <location evidence="1">Mitochondrion</location>
    </subcellularLocation>
</comment>
<feature type="region of interest" description="Disordered" evidence="9">
    <location>
        <begin position="108"/>
        <end position="131"/>
    </location>
</feature>
<dbReference type="GO" id="GO:0005758">
    <property type="term" value="C:mitochondrial intermembrane space"/>
    <property type="evidence" value="ECO:0007669"/>
    <property type="project" value="TreeGrafter"/>
</dbReference>
<accession>A0A9C7Q118</accession>
<dbReference type="SMART" id="SM01227">
    <property type="entry name" value="GCK"/>
    <property type="match status" value="1"/>
</dbReference>
<feature type="compositionally biased region" description="Basic and acidic residues" evidence="9">
    <location>
        <begin position="9"/>
        <end position="23"/>
    </location>
</feature>
<dbReference type="InterPro" id="IPR039289">
    <property type="entry name" value="CHCHD4"/>
</dbReference>
<dbReference type="Gene3D" id="1.10.287.2900">
    <property type="match status" value="1"/>
</dbReference>
<reference evidence="11" key="2">
    <citation type="submission" date="2022-01" db="EMBL/GenBank/DDBJ databases">
        <authorList>
            <person name="Hirooka S."/>
            <person name="Miyagishima S.Y."/>
        </authorList>
    </citation>
    <scope>NUCLEOTIDE SEQUENCE</scope>
    <source>
        <strain evidence="11">NBRC 102759</strain>
    </source>
</reference>
<evidence type="ECO:0000256" key="1">
    <source>
        <dbReference type="ARBA" id="ARBA00004173"/>
    </source>
</evidence>
<reference evidence="11" key="1">
    <citation type="journal article" date="2022" name="Proc. Natl. Acad. Sci. U.S.A.">
        <title>Life cycle and functional genomics of the unicellular red alga Galdieria for elucidating algal and plant evolution and industrial use.</title>
        <authorList>
            <person name="Hirooka S."/>
            <person name="Itabashi T."/>
            <person name="Ichinose T.M."/>
            <person name="Onuma R."/>
            <person name="Fujiwara T."/>
            <person name="Yamashita S."/>
            <person name="Jong L.W."/>
            <person name="Tomita R."/>
            <person name="Iwane A.H."/>
            <person name="Miyagishima S.Y."/>
        </authorList>
    </citation>
    <scope>NUCLEOTIDE SEQUENCE</scope>
    <source>
        <strain evidence="11">NBRC 102759</strain>
    </source>
</reference>
<evidence type="ECO:0000256" key="5">
    <source>
        <dbReference type="ARBA" id="ARBA00023010"/>
    </source>
</evidence>
<evidence type="ECO:0000256" key="8">
    <source>
        <dbReference type="ARBA" id="ARBA00023284"/>
    </source>
</evidence>
<dbReference type="PROSITE" id="PS51808">
    <property type="entry name" value="CHCH"/>
    <property type="match status" value="1"/>
</dbReference>
<keyword evidence="2" id="KW-0813">Transport</keyword>
<dbReference type="InterPro" id="IPR012891">
    <property type="entry name" value="GCK_dom"/>
</dbReference>
<proteinExistence type="predicted"/>
<keyword evidence="5" id="KW-0811">Translocation</keyword>
<evidence type="ECO:0000256" key="4">
    <source>
        <dbReference type="ARBA" id="ARBA00023002"/>
    </source>
</evidence>
<gene>
    <name evidence="11" type="ORF">GpartN1_g5397.t1</name>
</gene>
<keyword evidence="8" id="KW-0676">Redox-active center</keyword>
<dbReference type="PANTHER" id="PTHR21622">
    <property type="entry name" value="COILED-COIL-HELIX-COILED-COIL-HELIX DOMAIN CONTAINING 4"/>
    <property type="match status" value="1"/>
</dbReference>
<dbReference type="PANTHER" id="PTHR21622:SF0">
    <property type="entry name" value="COILED-COIL-HELIX-COILED-COIL-HELIX DOMAIN CONTAINING 4"/>
    <property type="match status" value="1"/>
</dbReference>
<keyword evidence="3" id="KW-0653">Protein transport</keyword>
<dbReference type="Pfam" id="PF07802">
    <property type="entry name" value="GCK"/>
    <property type="match status" value="1"/>
</dbReference>
<evidence type="ECO:0000256" key="6">
    <source>
        <dbReference type="ARBA" id="ARBA00023128"/>
    </source>
</evidence>
<dbReference type="GO" id="GO:0045041">
    <property type="term" value="P:protein import into mitochondrial intermembrane space"/>
    <property type="evidence" value="ECO:0007669"/>
    <property type="project" value="InterPro"/>
</dbReference>
<dbReference type="GO" id="GO:0015035">
    <property type="term" value="F:protein-disulfide reductase activity"/>
    <property type="evidence" value="ECO:0007669"/>
    <property type="project" value="InterPro"/>
</dbReference>
<keyword evidence="7" id="KW-1015">Disulfide bond</keyword>
<dbReference type="OrthoDB" id="7481291at2759"/>
<dbReference type="EMBL" id="BQMJ01000045">
    <property type="protein sequence ID" value="GJQ13606.1"/>
    <property type="molecule type" value="Genomic_DNA"/>
</dbReference>
<evidence type="ECO:0000256" key="7">
    <source>
        <dbReference type="ARBA" id="ARBA00023157"/>
    </source>
</evidence>
<feature type="domain" description="GCK" evidence="10">
    <location>
        <begin position="57"/>
        <end position="123"/>
    </location>
</feature>
<evidence type="ECO:0000259" key="10">
    <source>
        <dbReference type="SMART" id="SM01227"/>
    </source>
</evidence>
<evidence type="ECO:0000256" key="3">
    <source>
        <dbReference type="ARBA" id="ARBA00022927"/>
    </source>
</evidence>
<feature type="compositionally biased region" description="Basic and acidic residues" evidence="9">
    <location>
        <begin position="36"/>
        <end position="47"/>
    </location>
</feature>
<evidence type="ECO:0000256" key="9">
    <source>
        <dbReference type="SAM" id="MobiDB-lite"/>
    </source>
</evidence>
<keyword evidence="4" id="KW-0560">Oxidoreductase</keyword>
<dbReference type="Proteomes" id="UP001061958">
    <property type="component" value="Unassembled WGS sequence"/>
</dbReference>
<keyword evidence="12" id="KW-1185">Reference proteome</keyword>
<dbReference type="AlphaFoldDB" id="A0A9C7Q118"/>
<evidence type="ECO:0000313" key="12">
    <source>
        <dbReference type="Proteomes" id="UP001061958"/>
    </source>
</evidence>
<evidence type="ECO:0000313" key="11">
    <source>
        <dbReference type="EMBL" id="GJQ13606.1"/>
    </source>
</evidence>
<name>A0A9C7Q118_9RHOD</name>
<evidence type="ECO:0000256" key="2">
    <source>
        <dbReference type="ARBA" id="ARBA00022448"/>
    </source>
</evidence>
<feature type="compositionally biased region" description="Acidic residues" evidence="9">
    <location>
        <begin position="111"/>
        <end position="131"/>
    </location>
</feature>
<comment type="caution">
    <text evidence="11">The sequence shown here is derived from an EMBL/GenBank/DDBJ whole genome shotgun (WGS) entry which is preliminary data.</text>
</comment>
<keyword evidence="6" id="KW-0496">Mitochondrion</keyword>
<organism evidence="11 12">
    <name type="scientific">Galdieria partita</name>
    <dbReference type="NCBI Taxonomy" id="83374"/>
    <lineage>
        <taxon>Eukaryota</taxon>
        <taxon>Rhodophyta</taxon>
        <taxon>Bangiophyceae</taxon>
        <taxon>Galdieriales</taxon>
        <taxon>Galdieriaceae</taxon>
        <taxon>Galdieria</taxon>
    </lineage>
</organism>
<protein>
    <recommendedName>
        <fullName evidence="10">GCK domain-containing protein</fullName>
    </recommendedName>
</protein>